<dbReference type="InterPro" id="IPR001519">
    <property type="entry name" value="Ferritin"/>
</dbReference>
<name>A0ABN2KSE7_9MICO</name>
<dbReference type="Pfam" id="PF00210">
    <property type="entry name" value="Ferritin"/>
    <property type="match status" value="1"/>
</dbReference>
<dbReference type="PANTHER" id="PTHR11431">
    <property type="entry name" value="FERRITIN"/>
    <property type="match status" value="1"/>
</dbReference>
<keyword evidence="4 5" id="KW-0408">Iron</keyword>
<evidence type="ECO:0000256" key="5">
    <source>
        <dbReference type="RuleBase" id="RU361145"/>
    </source>
</evidence>
<dbReference type="SUPFAM" id="SSF47240">
    <property type="entry name" value="Ferritin-like"/>
    <property type="match status" value="1"/>
</dbReference>
<evidence type="ECO:0000259" key="6">
    <source>
        <dbReference type="PROSITE" id="PS50905"/>
    </source>
</evidence>
<dbReference type="InterPro" id="IPR012347">
    <property type="entry name" value="Ferritin-like"/>
</dbReference>
<keyword evidence="1 5" id="KW-0409">Iron storage</keyword>
<proteinExistence type="predicted"/>
<gene>
    <name evidence="7" type="ORF">GCM10009747_24150</name>
</gene>
<evidence type="ECO:0000313" key="8">
    <source>
        <dbReference type="Proteomes" id="UP001500506"/>
    </source>
</evidence>
<evidence type="ECO:0000256" key="2">
    <source>
        <dbReference type="ARBA" id="ARBA00022723"/>
    </source>
</evidence>
<sequence>MSGDSFNDLLSTQIGNEFAASQQYIAIAAWFDEHDLPQLAAHFYRQSVEERNHAMMLVQYRMDRHLGVAIPGIPPVRNDFANVVEPIELALAQEKEVTGQIEALFKAARSEGDALGEQAMLWFLKEQVEEVSSMDTLLTIVKRAGDNLFDIENFVARERIGDSGVDANAPEAAGGAL</sequence>
<protein>
    <recommendedName>
        <fullName evidence="5">Ferritin</fullName>
    </recommendedName>
</protein>
<keyword evidence="3" id="KW-0560">Oxidoreductase</keyword>
<keyword evidence="8" id="KW-1185">Reference proteome</keyword>
<evidence type="ECO:0000256" key="1">
    <source>
        <dbReference type="ARBA" id="ARBA00022434"/>
    </source>
</evidence>
<keyword evidence="2 5" id="KW-0479">Metal-binding</keyword>
<dbReference type="InterPro" id="IPR008331">
    <property type="entry name" value="Ferritin_DPS_dom"/>
</dbReference>
<dbReference type="EMBL" id="BAAANH010000005">
    <property type="protein sequence ID" value="GAA1763694.1"/>
    <property type="molecule type" value="Genomic_DNA"/>
</dbReference>
<dbReference type="Gene3D" id="1.20.1260.10">
    <property type="match status" value="1"/>
</dbReference>
<dbReference type="PANTHER" id="PTHR11431:SF127">
    <property type="entry name" value="BACTERIAL NON-HEME FERRITIN"/>
    <property type="match status" value="1"/>
</dbReference>
<accession>A0ABN2KSE7</accession>
<feature type="domain" description="Ferritin-like diiron" evidence="6">
    <location>
        <begin position="1"/>
        <end position="145"/>
    </location>
</feature>
<evidence type="ECO:0000256" key="4">
    <source>
        <dbReference type="ARBA" id="ARBA00023004"/>
    </source>
</evidence>
<dbReference type="InterPro" id="IPR041719">
    <property type="entry name" value="Ferritin_prok"/>
</dbReference>
<dbReference type="Proteomes" id="UP001500506">
    <property type="component" value="Unassembled WGS sequence"/>
</dbReference>
<dbReference type="PROSITE" id="PS50905">
    <property type="entry name" value="FERRITIN_LIKE"/>
    <property type="match status" value="1"/>
</dbReference>
<dbReference type="InterPro" id="IPR009040">
    <property type="entry name" value="Ferritin-like_diiron"/>
</dbReference>
<dbReference type="RefSeq" id="WP_232499879.1">
    <property type="nucleotide sequence ID" value="NZ_BAAANH010000005.1"/>
</dbReference>
<dbReference type="InterPro" id="IPR009078">
    <property type="entry name" value="Ferritin-like_SF"/>
</dbReference>
<comment type="caution">
    <text evidence="7">The sequence shown here is derived from an EMBL/GenBank/DDBJ whole genome shotgun (WGS) entry which is preliminary data.</text>
</comment>
<evidence type="ECO:0000313" key="7">
    <source>
        <dbReference type="EMBL" id="GAA1763694.1"/>
    </source>
</evidence>
<dbReference type="CDD" id="cd01055">
    <property type="entry name" value="Nonheme_Ferritin"/>
    <property type="match status" value="1"/>
</dbReference>
<evidence type="ECO:0000256" key="3">
    <source>
        <dbReference type="ARBA" id="ARBA00023002"/>
    </source>
</evidence>
<reference evidence="7 8" key="1">
    <citation type="journal article" date="2019" name="Int. J. Syst. Evol. Microbiol.">
        <title>The Global Catalogue of Microorganisms (GCM) 10K type strain sequencing project: providing services to taxonomists for standard genome sequencing and annotation.</title>
        <authorList>
            <consortium name="The Broad Institute Genomics Platform"/>
            <consortium name="The Broad Institute Genome Sequencing Center for Infectious Disease"/>
            <person name="Wu L."/>
            <person name="Ma J."/>
        </authorList>
    </citation>
    <scope>NUCLEOTIDE SEQUENCE [LARGE SCALE GENOMIC DNA]</scope>
    <source>
        <strain evidence="7 8">JCM 14319</strain>
    </source>
</reference>
<organism evidence="7 8">
    <name type="scientific">Agromyces humatus</name>
    <dbReference type="NCBI Taxonomy" id="279573"/>
    <lineage>
        <taxon>Bacteria</taxon>
        <taxon>Bacillati</taxon>
        <taxon>Actinomycetota</taxon>
        <taxon>Actinomycetes</taxon>
        <taxon>Micrococcales</taxon>
        <taxon>Microbacteriaceae</taxon>
        <taxon>Agromyces</taxon>
    </lineage>
</organism>